<dbReference type="InterPro" id="IPR036956">
    <property type="entry name" value="Impact_N_sf"/>
</dbReference>
<dbReference type="InterPro" id="IPR015269">
    <property type="entry name" value="UPF0029_Impact_C"/>
</dbReference>
<dbReference type="InterPro" id="IPR001498">
    <property type="entry name" value="Impact_N"/>
</dbReference>
<organism evidence="4 5">
    <name type="scientific">Actinoallomurus oryzae</name>
    <dbReference type="NCBI Taxonomy" id="502180"/>
    <lineage>
        <taxon>Bacteria</taxon>
        <taxon>Bacillati</taxon>
        <taxon>Actinomycetota</taxon>
        <taxon>Actinomycetes</taxon>
        <taxon>Streptosporangiales</taxon>
        <taxon>Thermomonosporaceae</taxon>
        <taxon>Actinoallomurus</taxon>
    </lineage>
</organism>
<protein>
    <submittedName>
        <fullName evidence="4">YigZ family protein</fullName>
    </submittedName>
</protein>
<comment type="similarity">
    <text evidence="1">Belongs to the IMPACT family.</text>
</comment>
<comment type="caution">
    <text evidence="4">The sequence shown here is derived from an EMBL/GenBank/DDBJ whole genome shotgun (WGS) entry which is preliminary data.</text>
</comment>
<dbReference type="Proteomes" id="UP001500503">
    <property type="component" value="Unassembled WGS sequence"/>
</dbReference>
<dbReference type="SUPFAM" id="SSF54980">
    <property type="entry name" value="EF-G C-terminal domain-like"/>
    <property type="match status" value="1"/>
</dbReference>
<name>A0ABP8R464_9ACTN</name>
<keyword evidence="5" id="KW-1185">Reference proteome</keyword>
<dbReference type="InterPro" id="IPR020568">
    <property type="entry name" value="Ribosomal_Su5_D2-typ_SF"/>
</dbReference>
<evidence type="ECO:0000259" key="3">
    <source>
        <dbReference type="Pfam" id="PF09186"/>
    </source>
</evidence>
<evidence type="ECO:0000313" key="5">
    <source>
        <dbReference type="Proteomes" id="UP001500503"/>
    </source>
</evidence>
<dbReference type="Pfam" id="PF01205">
    <property type="entry name" value="Impact_N"/>
    <property type="match status" value="1"/>
</dbReference>
<accession>A0ABP8R464</accession>
<proteinExistence type="inferred from homology"/>
<dbReference type="PROSITE" id="PS00910">
    <property type="entry name" value="UPF0029"/>
    <property type="match status" value="1"/>
</dbReference>
<reference evidence="5" key="1">
    <citation type="journal article" date="2019" name="Int. J. Syst. Evol. Microbiol.">
        <title>The Global Catalogue of Microorganisms (GCM) 10K type strain sequencing project: providing services to taxonomists for standard genome sequencing and annotation.</title>
        <authorList>
            <consortium name="The Broad Institute Genomics Platform"/>
            <consortium name="The Broad Institute Genome Sequencing Center for Infectious Disease"/>
            <person name="Wu L."/>
            <person name="Ma J."/>
        </authorList>
    </citation>
    <scope>NUCLEOTIDE SEQUENCE [LARGE SCALE GENOMIC DNA]</scope>
    <source>
        <strain evidence="5">JCM 17933</strain>
    </source>
</reference>
<dbReference type="InterPro" id="IPR035647">
    <property type="entry name" value="EFG_III/V"/>
</dbReference>
<dbReference type="SUPFAM" id="SSF54211">
    <property type="entry name" value="Ribosomal protein S5 domain 2-like"/>
    <property type="match status" value="1"/>
</dbReference>
<evidence type="ECO:0000256" key="1">
    <source>
        <dbReference type="ARBA" id="ARBA00007665"/>
    </source>
</evidence>
<feature type="domain" description="UPF0029" evidence="3">
    <location>
        <begin position="153"/>
        <end position="207"/>
    </location>
</feature>
<dbReference type="EMBL" id="BAABHF010000057">
    <property type="protein sequence ID" value="GAA4517330.1"/>
    <property type="molecule type" value="Genomic_DNA"/>
</dbReference>
<sequence length="223" mass="23945">MPHPFDIASIPYGGCDMRTITHFGEHELHVRRSRFVCALARVTTEAEAREFIAGRRRTHHDATHNCTAYVLGEHGDLTRSNDDGEPAGTAGLPMLDVLTRRELTGTVAVVSRYFGGVKLGAGGLVRAYGQVVAETVDRVGVVERRAVVTVTVVADHALAGRLSRDLHASAYTPAGSRYGVRAELDVLVPEEELTAFEAWVASAAGGRAETRRGPVGYVDAPIS</sequence>
<dbReference type="InterPro" id="IPR020569">
    <property type="entry name" value="UPF0029_Impact_CS"/>
</dbReference>
<dbReference type="Pfam" id="PF09186">
    <property type="entry name" value="DUF1949"/>
    <property type="match status" value="1"/>
</dbReference>
<dbReference type="Gene3D" id="3.30.230.30">
    <property type="entry name" value="Impact, N-terminal domain"/>
    <property type="match status" value="1"/>
</dbReference>
<feature type="domain" description="Impact N-terminal" evidence="2">
    <location>
        <begin position="31"/>
        <end position="135"/>
    </location>
</feature>
<dbReference type="PANTHER" id="PTHR16301">
    <property type="entry name" value="IMPACT-RELATED"/>
    <property type="match status" value="1"/>
</dbReference>
<dbReference type="PANTHER" id="PTHR16301:SF20">
    <property type="entry name" value="IMPACT FAMILY MEMBER YIGZ"/>
    <property type="match status" value="1"/>
</dbReference>
<evidence type="ECO:0000313" key="4">
    <source>
        <dbReference type="EMBL" id="GAA4517330.1"/>
    </source>
</evidence>
<gene>
    <name evidence="4" type="ORF">GCM10023191_089630</name>
</gene>
<evidence type="ECO:0000259" key="2">
    <source>
        <dbReference type="Pfam" id="PF01205"/>
    </source>
</evidence>
<dbReference type="InterPro" id="IPR023582">
    <property type="entry name" value="Impact"/>
</dbReference>